<dbReference type="PANTHER" id="PTHR47542:SF2">
    <property type="entry name" value="ACYL-COA N-ACYLTRANSFERASES (NAT) SUPERFAMILY PROTEIN"/>
    <property type="match status" value="1"/>
</dbReference>
<evidence type="ECO:0000259" key="1">
    <source>
        <dbReference type="PROSITE" id="PS51186"/>
    </source>
</evidence>
<dbReference type="GeneID" id="69552261"/>
<feature type="domain" description="N-acetyltransferase" evidence="1">
    <location>
        <begin position="2"/>
        <end position="152"/>
    </location>
</feature>
<gene>
    <name evidence="2" type="ORF">I6H43_13255</name>
</gene>
<dbReference type="EMBL" id="CP066092">
    <property type="protein sequence ID" value="QQB18535.1"/>
    <property type="molecule type" value="Genomic_DNA"/>
</dbReference>
<dbReference type="CDD" id="cd04301">
    <property type="entry name" value="NAT_SF"/>
    <property type="match status" value="1"/>
</dbReference>
<dbReference type="PANTHER" id="PTHR47542">
    <property type="entry name" value="ACYL-COA N-ACYLTRANSFERASES (NAT) SUPERFAMILY PROTEIN"/>
    <property type="match status" value="1"/>
</dbReference>
<name>A0A7T4A738_AERJA</name>
<evidence type="ECO:0000313" key="3">
    <source>
        <dbReference type="Proteomes" id="UP000595481"/>
    </source>
</evidence>
<dbReference type="PROSITE" id="PS51186">
    <property type="entry name" value="GNAT"/>
    <property type="match status" value="1"/>
</dbReference>
<dbReference type="InterPro" id="IPR016181">
    <property type="entry name" value="Acyl_CoA_acyltransferase"/>
</dbReference>
<dbReference type="Pfam" id="PF00583">
    <property type="entry name" value="Acetyltransf_1"/>
    <property type="match status" value="1"/>
</dbReference>
<proteinExistence type="predicted"/>
<dbReference type="RefSeq" id="WP_042032825.1">
    <property type="nucleotide sequence ID" value="NZ_CAWMFX010000050.1"/>
</dbReference>
<dbReference type="InterPro" id="IPR000182">
    <property type="entry name" value="GNAT_dom"/>
</dbReference>
<protein>
    <submittedName>
        <fullName evidence="2">GNAT family N-acetyltransferase</fullName>
    </submittedName>
</protein>
<dbReference type="SUPFAM" id="SSF55729">
    <property type="entry name" value="Acyl-CoA N-acyltransferases (Nat)"/>
    <property type="match status" value="1"/>
</dbReference>
<reference evidence="2 3" key="1">
    <citation type="submission" date="2020-12" db="EMBL/GenBank/DDBJ databases">
        <title>FDA dAtabase for Regulatory Grade micrObial Sequences (FDA-ARGOS): Supporting development and validation of Infectious Disease Dx tests.</title>
        <authorList>
            <person name="Sproer C."/>
            <person name="Gronow S."/>
            <person name="Severitt S."/>
            <person name="Schroder I."/>
            <person name="Tallon L."/>
            <person name="Sadzewicz L."/>
            <person name="Zhao X."/>
            <person name="Boylan J."/>
            <person name="Ott S."/>
            <person name="Bowen H."/>
            <person name="Vavikolanu K."/>
            <person name="Mehta A."/>
            <person name="Aluvathingal J."/>
            <person name="Nadendla S."/>
            <person name="Lowell S."/>
            <person name="Myers T."/>
            <person name="Yan Y."/>
            <person name="Sichtig H."/>
        </authorList>
    </citation>
    <scope>NUCLEOTIDE SEQUENCE [LARGE SCALE GENOMIC DNA]</scope>
    <source>
        <strain evidence="2 3">FDAARGOS_986</strain>
    </source>
</reference>
<dbReference type="Gene3D" id="3.40.630.30">
    <property type="match status" value="1"/>
</dbReference>
<accession>A0A7T4A738</accession>
<evidence type="ECO:0000313" key="2">
    <source>
        <dbReference type="EMBL" id="QQB18535.1"/>
    </source>
</evidence>
<keyword evidence="3" id="KW-1185">Reference proteome</keyword>
<organism evidence="2 3">
    <name type="scientific">Aeromonas jandaei</name>
    <dbReference type="NCBI Taxonomy" id="650"/>
    <lineage>
        <taxon>Bacteria</taxon>
        <taxon>Pseudomonadati</taxon>
        <taxon>Pseudomonadota</taxon>
        <taxon>Gammaproteobacteria</taxon>
        <taxon>Aeromonadales</taxon>
        <taxon>Aeromonadaceae</taxon>
        <taxon>Aeromonas</taxon>
    </lineage>
</organism>
<sequence>MLTVRAARPSDLGAIVKLERYCFPPEVAFGRSRWHYLLAQARGRTLLVLDEKEQLMGYLCLLEHKGWDRLIVQTLAIRWTIRRQGWARRLLEQVIREGQEAGWGAIRLEVADANAEALALYRGLGFKATQRLPDYYGPGQHAHRLVLKLAGERREEEGG</sequence>
<dbReference type="Proteomes" id="UP000595481">
    <property type="component" value="Chromosome"/>
</dbReference>